<dbReference type="EMBL" id="GBXM01009262">
    <property type="protein sequence ID" value="JAH99315.1"/>
    <property type="molecule type" value="Transcribed_RNA"/>
</dbReference>
<accession>A0A0E9XBX1</accession>
<reference evidence="1" key="2">
    <citation type="journal article" date="2015" name="Fish Shellfish Immunol.">
        <title>Early steps in the European eel (Anguilla anguilla)-Vibrio vulnificus interaction in the gills: Role of the RtxA13 toxin.</title>
        <authorList>
            <person name="Callol A."/>
            <person name="Pajuelo D."/>
            <person name="Ebbesson L."/>
            <person name="Teles M."/>
            <person name="MacKenzie S."/>
            <person name="Amaro C."/>
        </authorList>
    </citation>
    <scope>NUCLEOTIDE SEQUENCE</scope>
</reference>
<sequence length="55" mass="6546">MKFVFNHIVLGTFLTYICDYCNLFNVFNVFKLHVMSATQCKINLSLILYFCTLYH</sequence>
<reference evidence="1" key="1">
    <citation type="submission" date="2014-11" db="EMBL/GenBank/DDBJ databases">
        <authorList>
            <person name="Amaro Gonzalez C."/>
        </authorList>
    </citation>
    <scope>NUCLEOTIDE SEQUENCE</scope>
</reference>
<proteinExistence type="predicted"/>
<protein>
    <submittedName>
        <fullName evidence="1">Uncharacterized protein</fullName>
    </submittedName>
</protein>
<evidence type="ECO:0000313" key="1">
    <source>
        <dbReference type="EMBL" id="JAH99315.1"/>
    </source>
</evidence>
<dbReference type="AlphaFoldDB" id="A0A0E9XBX1"/>
<organism evidence="1">
    <name type="scientific">Anguilla anguilla</name>
    <name type="common">European freshwater eel</name>
    <name type="synonym">Muraena anguilla</name>
    <dbReference type="NCBI Taxonomy" id="7936"/>
    <lineage>
        <taxon>Eukaryota</taxon>
        <taxon>Metazoa</taxon>
        <taxon>Chordata</taxon>
        <taxon>Craniata</taxon>
        <taxon>Vertebrata</taxon>
        <taxon>Euteleostomi</taxon>
        <taxon>Actinopterygii</taxon>
        <taxon>Neopterygii</taxon>
        <taxon>Teleostei</taxon>
        <taxon>Anguilliformes</taxon>
        <taxon>Anguillidae</taxon>
        <taxon>Anguilla</taxon>
    </lineage>
</organism>
<name>A0A0E9XBX1_ANGAN</name>